<dbReference type="GO" id="GO:0004674">
    <property type="term" value="F:protein serine/threonine kinase activity"/>
    <property type="evidence" value="ECO:0007669"/>
    <property type="project" value="TreeGrafter"/>
</dbReference>
<dbReference type="PANTHER" id="PTHR24346">
    <property type="entry name" value="MAP/MICROTUBULE AFFINITY-REGULATING KINASE"/>
    <property type="match status" value="1"/>
</dbReference>
<dbReference type="GO" id="GO:0005737">
    <property type="term" value="C:cytoplasm"/>
    <property type="evidence" value="ECO:0007669"/>
    <property type="project" value="TreeGrafter"/>
</dbReference>
<dbReference type="PROSITE" id="PS50011">
    <property type="entry name" value="PROTEIN_KINASE_DOM"/>
    <property type="match status" value="1"/>
</dbReference>
<dbReference type="STRING" id="149040.A0A194XND3"/>
<sequence>MASVTMSTFVALPKVKLKQLVGTFEPSIELLNKLRGLLVPSPTTSQKVTSAKYSAHLPLQPNRRQSQSVCYDGGTDLVYPSSITRSEPRDIRAVKAHRSPRHSPKRTRTTRQVSHVLPRLVHDNVLDPWDILPGEREGYAITFTSSVTLESLIHSSSRIPSEDADSYFKQAILGLEYLHRSNVAHQDLRPENLIITVNNVLKISNFEKAHYSGPSSKSQQVPRRNSCSTPEYVAPEVFVNSSYDAQAVDMWAMGIIYIEMRRGKLLWIVAAEGADECYDRYLQERVSLWGYRPIENLNNEHCGRVITSLLDPAPAQRYTASRVLKSTWCSAIKPRIPNINETP</sequence>
<keyword evidence="1" id="KW-0547">Nucleotide-binding</keyword>
<dbReference type="InParanoid" id="A0A194XND3"/>
<dbReference type="SUPFAM" id="SSF56112">
    <property type="entry name" value="Protein kinase-like (PK-like)"/>
    <property type="match status" value="1"/>
</dbReference>
<dbReference type="GO" id="GO:0005524">
    <property type="term" value="F:ATP binding"/>
    <property type="evidence" value="ECO:0007669"/>
    <property type="project" value="UniProtKB-KW"/>
</dbReference>
<evidence type="ECO:0000259" key="4">
    <source>
        <dbReference type="PROSITE" id="PS50011"/>
    </source>
</evidence>
<organism evidence="5 6">
    <name type="scientific">Mollisia scopiformis</name>
    <name type="common">Conifer needle endophyte fungus</name>
    <name type="synonym">Phialocephala scopiformis</name>
    <dbReference type="NCBI Taxonomy" id="149040"/>
    <lineage>
        <taxon>Eukaryota</taxon>
        <taxon>Fungi</taxon>
        <taxon>Dikarya</taxon>
        <taxon>Ascomycota</taxon>
        <taxon>Pezizomycotina</taxon>
        <taxon>Leotiomycetes</taxon>
        <taxon>Helotiales</taxon>
        <taxon>Mollisiaceae</taxon>
        <taxon>Mollisia</taxon>
    </lineage>
</organism>
<keyword evidence="2" id="KW-0067">ATP-binding</keyword>
<dbReference type="AlphaFoldDB" id="A0A194XND3"/>
<dbReference type="InterPro" id="IPR011009">
    <property type="entry name" value="Kinase-like_dom_sf"/>
</dbReference>
<protein>
    <submittedName>
        <fullName evidence="5">Kinase-like protein</fullName>
    </submittedName>
</protein>
<dbReference type="InterPro" id="IPR000719">
    <property type="entry name" value="Prot_kinase_dom"/>
</dbReference>
<keyword evidence="6" id="KW-1185">Reference proteome</keyword>
<keyword evidence="5" id="KW-0418">Kinase</keyword>
<dbReference type="EMBL" id="KQ947407">
    <property type="protein sequence ID" value="KUJ21656.1"/>
    <property type="molecule type" value="Genomic_DNA"/>
</dbReference>
<reference evidence="5 6" key="1">
    <citation type="submission" date="2015-10" db="EMBL/GenBank/DDBJ databases">
        <title>Full genome of DAOMC 229536 Phialocephala scopiformis, a fungal endophyte of spruce producing the potent anti-insectan compound rugulosin.</title>
        <authorList>
            <consortium name="DOE Joint Genome Institute"/>
            <person name="Walker A.K."/>
            <person name="Frasz S.L."/>
            <person name="Seifert K.A."/>
            <person name="Miller J.D."/>
            <person name="Mondo S.J."/>
            <person name="Labutti K."/>
            <person name="Lipzen A."/>
            <person name="Dockter R."/>
            <person name="Kennedy M."/>
            <person name="Grigoriev I.V."/>
            <person name="Spatafora J.W."/>
        </authorList>
    </citation>
    <scope>NUCLEOTIDE SEQUENCE [LARGE SCALE GENOMIC DNA]</scope>
    <source>
        <strain evidence="5 6">CBS 120377</strain>
    </source>
</reference>
<feature type="domain" description="Protein kinase" evidence="4">
    <location>
        <begin position="64"/>
        <end position="329"/>
    </location>
</feature>
<dbReference type="RefSeq" id="XP_018076011.1">
    <property type="nucleotide sequence ID" value="XM_018207123.1"/>
</dbReference>
<dbReference type="SMART" id="SM00220">
    <property type="entry name" value="S_TKc"/>
    <property type="match status" value="1"/>
</dbReference>
<evidence type="ECO:0000256" key="1">
    <source>
        <dbReference type="ARBA" id="ARBA00022741"/>
    </source>
</evidence>
<dbReference type="GeneID" id="28816849"/>
<dbReference type="Gene3D" id="1.10.510.10">
    <property type="entry name" value="Transferase(Phosphotransferase) domain 1"/>
    <property type="match status" value="1"/>
</dbReference>
<dbReference type="PANTHER" id="PTHR24346:SF30">
    <property type="entry name" value="MATERNAL EMBRYONIC LEUCINE ZIPPER KINASE"/>
    <property type="match status" value="1"/>
</dbReference>
<dbReference type="Pfam" id="PF00069">
    <property type="entry name" value="Pkinase"/>
    <property type="match status" value="1"/>
</dbReference>
<evidence type="ECO:0000256" key="3">
    <source>
        <dbReference type="SAM" id="MobiDB-lite"/>
    </source>
</evidence>
<evidence type="ECO:0000313" key="6">
    <source>
        <dbReference type="Proteomes" id="UP000070700"/>
    </source>
</evidence>
<feature type="compositionally biased region" description="Basic residues" evidence="3">
    <location>
        <begin position="94"/>
        <end position="109"/>
    </location>
</feature>
<dbReference type="OrthoDB" id="6513151at2759"/>
<name>A0A194XND3_MOLSC</name>
<proteinExistence type="predicted"/>
<gene>
    <name evidence="5" type="ORF">LY89DRAFT_380064</name>
</gene>
<feature type="region of interest" description="Disordered" evidence="3">
    <location>
        <begin position="93"/>
        <end position="112"/>
    </location>
</feature>
<keyword evidence="5" id="KW-0808">Transferase</keyword>
<dbReference type="Proteomes" id="UP000070700">
    <property type="component" value="Unassembled WGS sequence"/>
</dbReference>
<evidence type="ECO:0000256" key="2">
    <source>
        <dbReference type="ARBA" id="ARBA00022840"/>
    </source>
</evidence>
<dbReference type="KEGG" id="psco:LY89DRAFT_380064"/>
<accession>A0A194XND3</accession>
<evidence type="ECO:0000313" key="5">
    <source>
        <dbReference type="EMBL" id="KUJ21656.1"/>
    </source>
</evidence>
<dbReference type="GO" id="GO:0035556">
    <property type="term" value="P:intracellular signal transduction"/>
    <property type="evidence" value="ECO:0007669"/>
    <property type="project" value="TreeGrafter"/>
</dbReference>